<evidence type="ECO:0000256" key="4">
    <source>
        <dbReference type="ARBA" id="ARBA00023163"/>
    </source>
</evidence>
<comment type="subunit">
    <text evidence="5">RNAP is composed of a core of 2 alpha, a beta and a beta' subunit. The core is associated with a delta subunit, and at least one of epsilon or omega. When a sigma factor is associated with the core the holoenzyme is formed, which can initiate transcription.</text>
</comment>
<keyword evidence="1 5" id="KW-0240">DNA-directed RNA polymerase</keyword>
<proteinExistence type="inferred from homology"/>
<accession>A0A9X2JKV0</accession>
<evidence type="ECO:0000256" key="2">
    <source>
        <dbReference type="ARBA" id="ARBA00022679"/>
    </source>
</evidence>
<keyword evidence="3 5" id="KW-0548">Nucleotidyltransferase</keyword>
<name>A0A9X2JKV0_9LACO</name>
<dbReference type="EMBL" id="JAIULA010000005">
    <property type="protein sequence ID" value="MCP0886467.1"/>
    <property type="molecule type" value="Genomic_DNA"/>
</dbReference>
<dbReference type="RefSeq" id="WP_253359613.1">
    <property type="nucleotide sequence ID" value="NZ_JAIULA010000005.1"/>
</dbReference>
<evidence type="ECO:0000256" key="5">
    <source>
        <dbReference type="HAMAP-Rule" id="MF_01553"/>
    </source>
</evidence>
<evidence type="ECO:0000256" key="1">
    <source>
        <dbReference type="ARBA" id="ARBA00022478"/>
    </source>
</evidence>
<dbReference type="HAMAP" id="MF_01553">
    <property type="entry name" value="RNApol_bact_RpoY"/>
    <property type="match status" value="1"/>
</dbReference>
<dbReference type="GO" id="GO:0003899">
    <property type="term" value="F:DNA-directed RNA polymerase activity"/>
    <property type="evidence" value="ECO:0007669"/>
    <property type="project" value="UniProtKB-UniRule"/>
</dbReference>
<reference evidence="6 7" key="1">
    <citation type="journal article" date="2023" name="Int. J. Syst. Evol. Microbiol.">
        <title>Ligilactobacillus ubinensis sp. nov., a novel species isolated from the wild ferment of a durian fruit (Durio zibethinus).</title>
        <authorList>
            <person name="Heng Y.C."/>
            <person name="Menon N."/>
            <person name="Chen B."/>
            <person name="Loo B.Z.L."/>
            <person name="Wong G.W.J."/>
            <person name="Lim A.C.H."/>
            <person name="Silvaraju S."/>
            <person name="Kittelmann S."/>
        </authorList>
    </citation>
    <scope>NUCLEOTIDE SEQUENCE [LARGE SCALE GENOMIC DNA]</scope>
    <source>
        <strain evidence="6 7">WILCCON 0076</strain>
    </source>
</reference>
<keyword evidence="2 5" id="KW-0808">Transferase</keyword>
<dbReference type="EC" id="2.7.7.6" evidence="5"/>
<evidence type="ECO:0000256" key="3">
    <source>
        <dbReference type="ARBA" id="ARBA00022695"/>
    </source>
</evidence>
<protein>
    <recommendedName>
        <fullName evidence="5">DNA-directed RNA polymerase subunit epsilon</fullName>
        <shortName evidence="5">RNAP epsilon subunit</shortName>
        <ecNumber evidence="5">2.7.7.6</ecNumber>
    </recommendedName>
    <alternativeName>
        <fullName evidence="5">RNA polymerase epsilon subunit</fullName>
    </alternativeName>
    <alternativeName>
        <fullName evidence="5">Transcriptase subunit epsilon</fullName>
    </alternativeName>
</protein>
<evidence type="ECO:0000313" key="6">
    <source>
        <dbReference type="EMBL" id="MCP0886467.1"/>
    </source>
</evidence>
<comment type="catalytic activity">
    <reaction evidence="5">
        <text>RNA(n) + a ribonucleoside 5'-triphosphate = RNA(n+1) + diphosphate</text>
        <dbReference type="Rhea" id="RHEA:21248"/>
        <dbReference type="Rhea" id="RHEA-COMP:14527"/>
        <dbReference type="Rhea" id="RHEA-COMP:17342"/>
        <dbReference type="ChEBI" id="CHEBI:33019"/>
        <dbReference type="ChEBI" id="CHEBI:61557"/>
        <dbReference type="ChEBI" id="CHEBI:140395"/>
        <dbReference type="EC" id="2.7.7.6"/>
    </reaction>
</comment>
<dbReference type="GO" id="GO:0006351">
    <property type="term" value="P:DNA-templated transcription"/>
    <property type="evidence" value="ECO:0007669"/>
    <property type="project" value="UniProtKB-UniRule"/>
</dbReference>
<evidence type="ECO:0000313" key="7">
    <source>
        <dbReference type="Proteomes" id="UP001139006"/>
    </source>
</evidence>
<dbReference type="Gene3D" id="3.10.20.730">
    <property type="entry name" value="RNAP, epsilon subunit-like"/>
    <property type="match status" value="1"/>
</dbReference>
<sequence>MIFKVYYQPSKKVNPRRENTEVLYLDTDTEVNARVLVESNTDYNVEFIEGLDQATLEYEQESPNFKIRSFNK</sequence>
<dbReference type="GO" id="GO:0003677">
    <property type="term" value="F:DNA binding"/>
    <property type="evidence" value="ECO:0007669"/>
    <property type="project" value="UniProtKB-UniRule"/>
</dbReference>
<keyword evidence="7" id="KW-1185">Reference proteome</keyword>
<gene>
    <name evidence="5" type="primary">rpoY</name>
    <name evidence="6" type="ORF">LB941_03835</name>
</gene>
<dbReference type="NCBIfam" id="NF010188">
    <property type="entry name" value="PRK13667.1"/>
    <property type="match status" value="1"/>
</dbReference>
<comment type="caution">
    <text evidence="6">The sequence shown here is derived from an EMBL/GenBank/DDBJ whole genome shotgun (WGS) entry which is preliminary data.</text>
</comment>
<comment type="similarity">
    <text evidence="5">Belongs to the RNA polymerase subunit epsilon family.</text>
</comment>
<organism evidence="6 7">
    <name type="scientific">Ligilactobacillus ubinensis</name>
    <dbReference type="NCBI Taxonomy" id="2876789"/>
    <lineage>
        <taxon>Bacteria</taxon>
        <taxon>Bacillati</taxon>
        <taxon>Bacillota</taxon>
        <taxon>Bacilli</taxon>
        <taxon>Lactobacillales</taxon>
        <taxon>Lactobacillaceae</taxon>
        <taxon>Ligilactobacillus</taxon>
    </lineage>
</organism>
<dbReference type="InterPro" id="IPR009907">
    <property type="entry name" value="RpoY"/>
</dbReference>
<dbReference type="GO" id="GO:0000428">
    <property type="term" value="C:DNA-directed RNA polymerase complex"/>
    <property type="evidence" value="ECO:0007669"/>
    <property type="project" value="UniProtKB-KW"/>
</dbReference>
<dbReference type="Pfam" id="PF07288">
    <property type="entry name" value="RpoY"/>
    <property type="match status" value="1"/>
</dbReference>
<keyword evidence="4 5" id="KW-0804">Transcription</keyword>
<dbReference type="Proteomes" id="UP001139006">
    <property type="component" value="Unassembled WGS sequence"/>
</dbReference>
<comment type="function">
    <text evidence="5">A non-essential component of RNA polymerase (RNAP).</text>
</comment>
<dbReference type="AlphaFoldDB" id="A0A9X2JKV0"/>